<organism evidence="2 3">
    <name type="scientific">Alkalicella caledoniensis</name>
    <dbReference type="NCBI Taxonomy" id="2731377"/>
    <lineage>
        <taxon>Bacteria</taxon>
        <taxon>Bacillati</taxon>
        <taxon>Bacillota</taxon>
        <taxon>Clostridia</taxon>
        <taxon>Eubacteriales</taxon>
        <taxon>Proteinivoracaceae</taxon>
        <taxon>Alkalicella</taxon>
    </lineage>
</organism>
<dbReference type="RefSeq" id="WP_213166359.1">
    <property type="nucleotide sequence ID" value="NZ_CP058559.1"/>
</dbReference>
<evidence type="ECO:0000313" key="3">
    <source>
        <dbReference type="Proteomes" id="UP000516160"/>
    </source>
</evidence>
<dbReference type="InterPro" id="IPR023833">
    <property type="entry name" value="Signal_pept_SipW-depend-type"/>
</dbReference>
<dbReference type="AlphaFoldDB" id="A0A7G9WB98"/>
<evidence type="ECO:0000313" key="2">
    <source>
        <dbReference type="EMBL" id="QNO15960.1"/>
    </source>
</evidence>
<dbReference type="EMBL" id="CP058559">
    <property type="protein sequence ID" value="QNO15960.1"/>
    <property type="molecule type" value="Genomic_DNA"/>
</dbReference>
<gene>
    <name evidence="2" type="ORF">HYG86_14890</name>
</gene>
<keyword evidence="1" id="KW-0732">Signal</keyword>
<evidence type="ECO:0008006" key="4">
    <source>
        <dbReference type="Google" id="ProtNLM"/>
    </source>
</evidence>
<dbReference type="KEGG" id="acae:HYG86_14890"/>
<sequence length="191" mass="20695">MKKTKFIALALIVALSLIGAGYAWWTDSININGTVETGKFEVIVENVHVQPSSQYVKDNGSNVNSAKDTANILIKDMYPGSHATAYVTVKNTGTVKAVLQSFDVQQISTSSSLNAVILANNIPLTEGFLGAGRLALKLALDNQFAGVEIEPGDSRVFEVRLSMPLAAGNSTQEENVSFKIKANWRQYFPQN</sequence>
<dbReference type="Proteomes" id="UP000516160">
    <property type="component" value="Chromosome"/>
</dbReference>
<name>A0A7G9WB98_ALKCA</name>
<accession>A0A7G9WB98</accession>
<protein>
    <recommendedName>
        <fullName evidence="4">DUF4352 domain-containing protein</fullName>
    </recommendedName>
</protein>
<keyword evidence="3" id="KW-1185">Reference proteome</keyword>
<feature type="chain" id="PRO_5028979794" description="DUF4352 domain-containing protein" evidence="1">
    <location>
        <begin position="26"/>
        <end position="191"/>
    </location>
</feature>
<reference evidence="2 3" key="1">
    <citation type="submission" date="2020-07" db="EMBL/GenBank/DDBJ databases">
        <title>Alkalicella. sp. LB2 genome.</title>
        <authorList>
            <person name="Postec A."/>
            <person name="Quemeneur M."/>
        </authorList>
    </citation>
    <scope>NUCLEOTIDE SEQUENCE [LARGE SCALE GENOMIC DNA]</scope>
    <source>
        <strain evidence="2 3">LB2</strain>
    </source>
</reference>
<feature type="signal peptide" evidence="1">
    <location>
        <begin position="1"/>
        <end position="25"/>
    </location>
</feature>
<evidence type="ECO:0000256" key="1">
    <source>
        <dbReference type="SAM" id="SignalP"/>
    </source>
</evidence>
<dbReference type="NCBIfam" id="TIGR04088">
    <property type="entry name" value="cognate_SipW"/>
    <property type="match status" value="1"/>
</dbReference>
<proteinExistence type="predicted"/>